<evidence type="ECO:0000256" key="1">
    <source>
        <dbReference type="ARBA" id="ARBA00022670"/>
    </source>
</evidence>
<dbReference type="Pfam" id="PF00665">
    <property type="entry name" value="rve"/>
    <property type="match status" value="1"/>
</dbReference>
<dbReference type="PANTHER" id="PTHR42648:SF21">
    <property type="entry name" value="CYSTEINE-RICH RLK (RECEPTOR-LIKE PROTEIN KINASE) 8"/>
    <property type="match status" value="1"/>
</dbReference>
<dbReference type="Pfam" id="PF07727">
    <property type="entry name" value="RVT_2"/>
    <property type="match status" value="1"/>
</dbReference>
<dbReference type="GO" id="GO:0008270">
    <property type="term" value="F:zinc ion binding"/>
    <property type="evidence" value="ECO:0007669"/>
    <property type="project" value="UniProtKB-KW"/>
</dbReference>
<evidence type="ECO:0000256" key="3">
    <source>
        <dbReference type="ARBA" id="ARBA00022750"/>
    </source>
</evidence>
<evidence type="ECO:0000256" key="4">
    <source>
        <dbReference type="ARBA" id="ARBA00022801"/>
    </source>
</evidence>
<comment type="caution">
    <text evidence="8">The sequence shown here is derived from an EMBL/GenBank/DDBJ whole genome shotgun (WGS) entry which is preliminary data.</text>
</comment>
<dbReference type="SUPFAM" id="SSF57756">
    <property type="entry name" value="Retrovirus zinc finger-like domains"/>
    <property type="match status" value="1"/>
</dbReference>
<dbReference type="SMART" id="SM00343">
    <property type="entry name" value="ZnF_C2HC"/>
    <property type="match status" value="1"/>
</dbReference>
<dbReference type="GO" id="GO:0003676">
    <property type="term" value="F:nucleic acid binding"/>
    <property type="evidence" value="ECO:0007669"/>
    <property type="project" value="InterPro"/>
</dbReference>
<dbReference type="PROSITE" id="PS50994">
    <property type="entry name" value="INTEGRASE"/>
    <property type="match status" value="1"/>
</dbReference>
<dbReference type="OrthoDB" id="8048545at2759"/>
<dbReference type="InterPro" id="IPR036875">
    <property type="entry name" value="Znf_CCHC_sf"/>
</dbReference>
<dbReference type="GO" id="GO:0004190">
    <property type="term" value="F:aspartic-type endopeptidase activity"/>
    <property type="evidence" value="ECO:0007669"/>
    <property type="project" value="UniProtKB-KW"/>
</dbReference>
<dbReference type="GO" id="GO:0006508">
    <property type="term" value="P:proteolysis"/>
    <property type="evidence" value="ECO:0007669"/>
    <property type="project" value="UniProtKB-KW"/>
</dbReference>
<keyword evidence="5" id="KW-0862">Zinc</keyword>
<evidence type="ECO:0000313" key="9">
    <source>
        <dbReference type="Proteomes" id="UP000829196"/>
    </source>
</evidence>
<dbReference type="InterPro" id="IPR013103">
    <property type="entry name" value="RVT_2"/>
</dbReference>
<sequence length="1422" mass="163230">MIHLLVHLAEEVKQGGPVQYRWMYPFESGGISLGKVSSLVLDEKSLTQAQRYVLRHCDNGEKRKRRAHTHLTTWDVEKLINEKFHEWLRITSKFAFPEHIRHLILQSLGSIPSCVDATQWCHLVTQWSQPKDKAIKDRLLLWRVNRLRKDGTWSSQDANQRWIILVQACELLAKDGLTPEDGNAEANEKVFSMMATFGNRNTPEGYSITRPPLFDNIPFDFWKTRMSTFLQSLDYRMWMLVQEGYTKPTRLVDGIRVDTPYADWTIEERDLAQLNAKCLNSFFCALKSEDYMRVSTCKSGKDIWDRLCITYEGTNEVKQSRLNILLHDYELFRMKPNESISDMYTRFTQIVTSLHALESKDLNIYSIDNLLGSLIAYEQGVSQRKIDAGEPRKDKNLALNVEESESEHSQPEDEDDIALMTRQFRSFLKRKQKRRQQWNRGKYNKNGRVSNELICYECRKPGHIKTDCPKLKATPSKEKVEEKPMVKKGKKKFQKAFWADSASDSSETENEEEVTNLCLMADKAEQSDQEEEYSHTRPRESIWYLDSGCSKHMTGDTAQFITLEARSGGKVTLGDNTTKKVVGSGKQVKSSFKSNKDLRTSKPLEILHMDLFGPVSTVSLGGKVYGFVIVDDFSRFTWVKFLFHKSESFEEFRNFSTWIQRKLGCEIISIQSDHGGEFENERFEDFCKEKGIDHNFSAPRTPQQNGVVERKNRTLIEAARAMLAEYSLPRYFWAEAVSTACYVLNRVNVRSNLNKTPYELVKGRTPNLSHLHVFGCKVFIHNNGKSALGKFDPKSDEGIFVGYSSVGKSYRVFNKRTLVIEETTHVVFDENGNIEEPKVVEEEIEENSQKIDRLNLEENVEENIEREDPLPRDLRFSKNHPKELIIGEPSEGVRTRRGLNKEVNHSAFISTIEPTNIDQALSDEFWILAMQEELNQFVRNKVWELTTRPKDQSVVGTKWVFKNKMNDSGVVIRNKARLVAKGYNQIEGIDFEETFAPVARLEAIRVLLAFACFKGFKLFQMDVKSAFLNGVIEEDVFVEQPPGFENSKFPNHVFKLKKALYGLKQAPRAWYERLSTFLLERSFEKGSVDTTLFLRKIGKDILIVQIYVDDIIFGSSNKHLCDDFSKTMSNEFEMSLMGDLNYFLGFSIKQLEEGTFLSQNKYIKDILKKYEMDNAKPVSTPMSSSVQLDKDLKGKSVDQKKFRGIIGSLLYLTASRPDIMFSVCLCARFQSDPKESHLTAVKRILRYLLGTQNLGIWYPKFSSSFEIIGYSDSDFAGCRVDRKSTSGTCQFIGNSLVSWSSRKQNSVALSTAEAEYIALGSCVAQVLWLKQQLIDLGLTIGTIPIYCDNTSAICISKNPIQHSRTKHIDIRHHFIRDHVSKGEIELIHVSTENQLADIFTKPLAFDTFSTLRTRLGVIDLNA</sequence>
<keyword evidence="5" id="KW-0863">Zinc-finger</keyword>
<dbReference type="Pfam" id="PF14223">
    <property type="entry name" value="Retrotran_gag_2"/>
    <property type="match status" value="1"/>
</dbReference>
<name>A0A8T3BQM9_DENNO</name>
<dbReference type="Pfam" id="PF00098">
    <property type="entry name" value="zf-CCHC"/>
    <property type="match status" value="1"/>
</dbReference>
<dbReference type="InterPro" id="IPR039537">
    <property type="entry name" value="Retrotran_Ty1/copia-like"/>
</dbReference>
<dbReference type="Gene3D" id="4.10.60.10">
    <property type="entry name" value="Zinc finger, CCHC-type"/>
    <property type="match status" value="1"/>
</dbReference>
<evidence type="ECO:0000256" key="5">
    <source>
        <dbReference type="PROSITE-ProRule" id="PRU00047"/>
    </source>
</evidence>
<dbReference type="InterPro" id="IPR025452">
    <property type="entry name" value="DUF4218"/>
</dbReference>
<dbReference type="Gene3D" id="3.30.420.10">
    <property type="entry name" value="Ribonuclease H-like superfamily/Ribonuclease H"/>
    <property type="match status" value="1"/>
</dbReference>
<evidence type="ECO:0008006" key="10">
    <source>
        <dbReference type="Google" id="ProtNLM"/>
    </source>
</evidence>
<dbReference type="InterPro" id="IPR043502">
    <property type="entry name" value="DNA/RNA_pol_sf"/>
</dbReference>
<dbReference type="Proteomes" id="UP000829196">
    <property type="component" value="Unassembled WGS sequence"/>
</dbReference>
<dbReference type="Pfam" id="PF22936">
    <property type="entry name" value="Pol_BBD"/>
    <property type="match status" value="1"/>
</dbReference>
<gene>
    <name evidence="8" type="ORF">KFK09_006984</name>
</gene>
<dbReference type="InterPro" id="IPR001878">
    <property type="entry name" value="Znf_CCHC"/>
</dbReference>
<dbReference type="EMBL" id="JAGYWB010000006">
    <property type="protein sequence ID" value="KAI0519535.1"/>
    <property type="molecule type" value="Genomic_DNA"/>
</dbReference>
<keyword evidence="3" id="KW-0064">Aspartyl protease</keyword>
<dbReference type="SUPFAM" id="SSF53098">
    <property type="entry name" value="Ribonuclease H-like"/>
    <property type="match status" value="1"/>
</dbReference>
<dbReference type="InterPro" id="IPR057670">
    <property type="entry name" value="SH3_retrovirus"/>
</dbReference>
<keyword evidence="9" id="KW-1185">Reference proteome</keyword>
<keyword evidence="4" id="KW-0378">Hydrolase</keyword>
<feature type="domain" description="Integrase catalytic" evidence="7">
    <location>
        <begin position="599"/>
        <end position="765"/>
    </location>
</feature>
<dbReference type="InterPro" id="IPR012337">
    <property type="entry name" value="RNaseH-like_sf"/>
</dbReference>
<dbReference type="PROSITE" id="PS50158">
    <property type="entry name" value="ZF_CCHC"/>
    <property type="match status" value="1"/>
</dbReference>
<dbReference type="Pfam" id="PF13960">
    <property type="entry name" value="DUF4218"/>
    <property type="match status" value="1"/>
</dbReference>
<dbReference type="InterPro" id="IPR054722">
    <property type="entry name" value="PolX-like_BBD"/>
</dbReference>
<dbReference type="CDD" id="cd09272">
    <property type="entry name" value="RNase_HI_RT_Ty1"/>
    <property type="match status" value="1"/>
</dbReference>
<keyword evidence="2" id="KW-0479">Metal-binding</keyword>
<reference evidence="8" key="1">
    <citation type="journal article" date="2022" name="Front. Genet.">
        <title>Chromosome-Scale Assembly of the Dendrobium nobile Genome Provides Insights Into the Molecular Mechanism of the Biosynthesis of the Medicinal Active Ingredient of Dendrobium.</title>
        <authorList>
            <person name="Xu Q."/>
            <person name="Niu S.-C."/>
            <person name="Li K.-L."/>
            <person name="Zheng P.-J."/>
            <person name="Zhang X.-J."/>
            <person name="Jia Y."/>
            <person name="Liu Y."/>
            <person name="Niu Y.-X."/>
            <person name="Yu L.-H."/>
            <person name="Chen D.-F."/>
            <person name="Zhang G.-Q."/>
        </authorList>
    </citation>
    <scope>NUCLEOTIDE SEQUENCE</scope>
    <source>
        <tissue evidence="8">Leaf</tissue>
    </source>
</reference>
<dbReference type="SUPFAM" id="SSF56672">
    <property type="entry name" value="DNA/RNA polymerases"/>
    <property type="match status" value="1"/>
</dbReference>
<evidence type="ECO:0000313" key="8">
    <source>
        <dbReference type="EMBL" id="KAI0519535.1"/>
    </source>
</evidence>
<dbReference type="PANTHER" id="PTHR42648">
    <property type="entry name" value="TRANSPOSASE, PUTATIVE-RELATED"/>
    <property type="match status" value="1"/>
</dbReference>
<accession>A0A8T3BQM9</accession>
<feature type="domain" description="CCHC-type" evidence="6">
    <location>
        <begin position="455"/>
        <end position="470"/>
    </location>
</feature>
<evidence type="ECO:0000256" key="2">
    <source>
        <dbReference type="ARBA" id="ARBA00022723"/>
    </source>
</evidence>
<dbReference type="Pfam" id="PF25597">
    <property type="entry name" value="SH3_retrovirus"/>
    <property type="match status" value="1"/>
</dbReference>
<keyword evidence="1" id="KW-0645">Protease</keyword>
<dbReference type="InterPro" id="IPR036397">
    <property type="entry name" value="RNaseH_sf"/>
</dbReference>
<dbReference type="GO" id="GO:0015074">
    <property type="term" value="P:DNA integration"/>
    <property type="evidence" value="ECO:0007669"/>
    <property type="project" value="InterPro"/>
</dbReference>
<evidence type="ECO:0000259" key="7">
    <source>
        <dbReference type="PROSITE" id="PS50994"/>
    </source>
</evidence>
<proteinExistence type="predicted"/>
<dbReference type="InterPro" id="IPR001584">
    <property type="entry name" value="Integrase_cat-core"/>
</dbReference>
<protein>
    <recommendedName>
        <fullName evidence="10">Gag-pol polyprotein</fullName>
    </recommendedName>
</protein>
<evidence type="ECO:0000259" key="6">
    <source>
        <dbReference type="PROSITE" id="PS50158"/>
    </source>
</evidence>
<organism evidence="8 9">
    <name type="scientific">Dendrobium nobile</name>
    <name type="common">Orchid</name>
    <dbReference type="NCBI Taxonomy" id="94219"/>
    <lineage>
        <taxon>Eukaryota</taxon>
        <taxon>Viridiplantae</taxon>
        <taxon>Streptophyta</taxon>
        <taxon>Embryophyta</taxon>
        <taxon>Tracheophyta</taxon>
        <taxon>Spermatophyta</taxon>
        <taxon>Magnoliopsida</taxon>
        <taxon>Liliopsida</taxon>
        <taxon>Asparagales</taxon>
        <taxon>Orchidaceae</taxon>
        <taxon>Epidendroideae</taxon>
        <taxon>Malaxideae</taxon>
        <taxon>Dendrobiinae</taxon>
        <taxon>Dendrobium</taxon>
    </lineage>
</organism>